<dbReference type="Pfam" id="PF17921">
    <property type="entry name" value="Integrase_H2C2"/>
    <property type="match status" value="1"/>
</dbReference>
<organism evidence="3 4">
    <name type="scientific">Solanum tuberosum</name>
    <name type="common">Potato</name>
    <dbReference type="NCBI Taxonomy" id="4113"/>
    <lineage>
        <taxon>Eukaryota</taxon>
        <taxon>Viridiplantae</taxon>
        <taxon>Streptophyta</taxon>
        <taxon>Embryophyta</taxon>
        <taxon>Tracheophyta</taxon>
        <taxon>Spermatophyta</taxon>
        <taxon>Magnoliopsida</taxon>
        <taxon>eudicotyledons</taxon>
        <taxon>Gunneridae</taxon>
        <taxon>Pentapetalae</taxon>
        <taxon>asterids</taxon>
        <taxon>lamiids</taxon>
        <taxon>Solanales</taxon>
        <taxon>Solanaceae</taxon>
        <taxon>Solanoideae</taxon>
        <taxon>Solaneae</taxon>
        <taxon>Solanum</taxon>
    </lineage>
</organism>
<reference evidence="3" key="2">
    <citation type="submission" date="2015-06" db="UniProtKB">
        <authorList>
            <consortium name="EnsemblPlants"/>
        </authorList>
    </citation>
    <scope>IDENTIFICATION</scope>
    <source>
        <strain evidence="3">DM1-3 516 R44</strain>
    </source>
</reference>
<reference evidence="4" key="1">
    <citation type="journal article" date="2011" name="Nature">
        <title>Genome sequence and analysis of the tuber crop potato.</title>
        <authorList>
            <consortium name="The Potato Genome Sequencing Consortium"/>
        </authorList>
    </citation>
    <scope>NUCLEOTIDE SEQUENCE [LARGE SCALE GENOMIC DNA]</scope>
    <source>
        <strain evidence="4">cv. DM1-3 516 R44</strain>
    </source>
</reference>
<dbReference type="EnsemblPlants" id="PGSC0003DMT400041228">
    <property type="protein sequence ID" value="PGSC0003DMT400041228"/>
    <property type="gene ID" value="PGSC0003DMG400015958"/>
</dbReference>
<dbReference type="Gene3D" id="1.10.340.70">
    <property type="match status" value="1"/>
</dbReference>
<accession>M1BB37</accession>
<dbReference type="InterPro" id="IPR041588">
    <property type="entry name" value="Integrase_H2C2"/>
</dbReference>
<keyword evidence="1" id="KW-0812">Transmembrane</keyword>
<evidence type="ECO:0000313" key="3">
    <source>
        <dbReference type="EnsemblPlants" id="PGSC0003DMT400041228"/>
    </source>
</evidence>
<dbReference type="InParanoid" id="M1BB37"/>
<dbReference type="HOGENOM" id="CLU_2019340_0_0_1"/>
<dbReference type="Gramene" id="PGSC0003DMT400041228">
    <property type="protein sequence ID" value="PGSC0003DMT400041228"/>
    <property type="gene ID" value="PGSC0003DMG400015958"/>
</dbReference>
<proteinExistence type="predicted"/>
<dbReference type="AlphaFoldDB" id="M1BB37"/>
<feature type="transmembrane region" description="Helical" evidence="1">
    <location>
        <begin position="12"/>
        <end position="31"/>
    </location>
</feature>
<keyword evidence="1" id="KW-0472">Membrane</keyword>
<evidence type="ECO:0000259" key="2">
    <source>
        <dbReference type="Pfam" id="PF17921"/>
    </source>
</evidence>
<evidence type="ECO:0000256" key="1">
    <source>
        <dbReference type="SAM" id="Phobius"/>
    </source>
</evidence>
<feature type="domain" description="Integrase zinc-binding" evidence="2">
    <location>
        <begin position="48"/>
        <end position="104"/>
    </location>
</feature>
<dbReference type="PaxDb" id="4113-PGSC0003DMT400041228"/>
<keyword evidence="4" id="KW-1185">Reference proteome</keyword>
<evidence type="ECO:0000313" key="4">
    <source>
        <dbReference type="Proteomes" id="UP000011115"/>
    </source>
</evidence>
<name>M1BB37_SOLTU</name>
<protein>
    <submittedName>
        <fullName evidence="3">Disease resistance protein</fullName>
    </submittedName>
</protein>
<dbReference type="Proteomes" id="UP000011115">
    <property type="component" value="Unassembled WGS sequence"/>
</dbReference>
<keyword evidence="1" id="KW-1133">Transmembrane helix</keyword>
<sequence length="123" mass="14091">MCLNKTDEGLITLQQLLILEFAFHFSAAFFFSRRTASISKQLVIPQDANLRSLLLAEFYSFKVGGHADVSRTFHRLFSNFHWTGMCADVQKFVLECQTYQQMKDSTLKPTGLLSPIAHSKCYF</sequence>